<name>A0A8K0CLB4_IGNLU</name>
<sequence length="212" mass="23701">MHVHVFVSATIVQLFVVHLTTVFGSCSAPSPHVVNSNQIPDYYWKEYIGIIPQDAVEGGTDAVGNPTYVGQAYIQKYELLPGFITIGCKTLTTVAYALELTPNENVKILCARDKRKFEWVPTKKEDLHMLIGRHFVVGGSEVGKTLYIGRVHYENRIIVGKFFNSVPLVNYGLAIPYQGKPVNFNSFEVLTYNVSKYGDETIPVPCIDVRSQ</sequence>
<dbReference type="Proteomes" id="UP000801492">
    <property type="component" value="Unassembled WGS sequence"/>
</dbReference>
<dbReference type="EMBL" id="VTPC01081980">
    <property type="protein sequence ID" value="KAF2887736.1"/>
    <property type="molecule type" value="Genomic_DNA"/>
</dbReference>
<feature type="chain" id="PRO_5035468284" evidence="1">
    <location>
        <begin position="25"/>
        <end position="212"/>
    </location>
</feature>
<reference evidence="2" key="1">
    <citation type="submission" date="2019-08" db="EMBL/GenBank/DDBJ databases">
        <title>The genome of the North American firefly Photinus pyralis.</title>
        <authorList>
            <consortium name="Photinus pyralis genome working group"/>
            <person name="Fallon T.R."/>
            <person name="Sander Lower S.E."/>
            <person name="Weng J.-K."/>
        </authorList>
    </citation>
    <scope>NUCLEOTIDE SEQUENCE</scope>
    <source>
        <strain evidence="2">TRF0915ILg1</strain>
        <tissue evidence="2">Whole body</tissue>
    </source>
</reference>
<proteinExistence type="predicted"/>
<evidence type="ECO:0000256" key="1">
    <source>
        <dbReference type="SAM" id="SignalP"/>
    </source>
</evidence>
<protein>
    <submittedName>
        <fullName evidence="2">Uncharacterized protein</fullName>
    </submittedName>
</protein>
<dbReference type="SMART" id="SM00696">
    <property type="entry name" value="DM9"/>
    <property type="match status" value="1"/>
</dbReference>
<evidence type="ECO:0000313" key="2">
    <source>
        <dbReference type="EMBL" id="KAF2887736.1"/>
    </source>
</evidence>
<dbReference type="InterPro" id="IPR006616">
    <property type="entry name" value="DM9_repeat"/>
</dbReference>
<comment type="caution">
    <text evidence="2">The sequence shown here is derived from an EMBL/GenBank/DDBJ whole genome shotgun (WGS) entry which is preliminary data.</text>
</comment>
<dbReference type="AlphaFoldDB" id="A0A8K0CLB4"/>
<accession>A0A8K0CLB4</accession>
<organism evidence="2 3">
    <name type="scientific">Ignelater luminosus</name>
    <name type="common">Cucubano</name>
    <name type="synonym">Pyrophorus luminosus</name>
    <dbReference type="NCBI Taxonomy" id="2038154"/>
    <lineage>
        <taxon>Eukaryota</taxon>
        <taxon>Metazoa</taxon>
        <taxon>Ecdysozoa</taxon>
        <taxon>Arthropoda</taxon>
        <taxon>Hexapoda</taxon>
        <taxon>Insecta</taxon>
        <taxon>Pterygota</taxon>
        <taxon>Neoptera</taxon>
        <taxon>Endopterygota</taxon>
        <taxon>Coleoptera</taxon>
        <taxon>Polyphaga</taxon>
        <taxon>Elateriformia</taxon>
        <taxon>Elateroidea</taxon>
        <taxon>Elateridae</taxon>
        <taxon>Agrypninae</taxon>
        <taxon>Pyrophorini</taxon>
        <taxon>Ignelater</taxon>
    </lineage>
</organism>
<dbReference type="OrthoDB" id="6692098at2759"/>
<feature type="signal peptide" evidence="1">
    <location>
        <begin position="1"/>
        <end position="24"/>
    </location>
</feature>
<keyword evidence="3" id="KW-1185">Reference proteome</keyword>
<dbReference type="PANTHER" id="PTHR31649:SF10">
    <property type="entry name" value="IP19903P-RELATED"/>
    <property type="match status" value="1"/>
</dbReference>
<keyword evidence="1" id="KW-0732">Signal</keyword>
<gene>
    <name evidence="2" type="ORF">ILUMI_18437</name>
</gene>
<dbReference type="PANTHER" id="PTHR31649">
    <property type="entry name" value="AGAP009604-PA"/>
    <property type="match status" value="1"/>
</dbReference>
<dbReference type="Pfam" id="PF11901">
    <property type="entry name" value="DM9"/>
    <property type="match status" value="1"/>
</dbReference>
<evidence type="ECO:0000313" key="3">
    <source>
        <dbReference type="Proteomes" id="UP000801492"/>
    </source>
</evidence>